<evidence type="ECO:0000256" key="2">
    <source>
        <dbReference type="ARBA" id="ARBA00010876"/>
    </source>
</evidence>
<evidence type="ECO:0000256" key="4">
    <source>
        <dbReference type="PIRSR" id="PIRSR606225-1"/>
    </source>
</evidence>
<dbReference type="CDD" id="cd02869">
    <property type="entry name" value="PseudoU_synth_RluA_like"/>
    <property type="match status" value="1"/>
</dbReference>
<dbReference type="EMBL" id="FOQE01000014">
    <property type="protein sequence ID" value="SFH69918.1"/>
    <property type="molecule type" value="Genomic_DNA"/>
</dbReference>
<gene>
    <name evidence="8" type="ORF">SAMN04489868_1143</name>
</gene>
<dbReference type="InterPro" id="IPR050188">
    <property type="entry name" value="RluA_PseudoU_synthase"/>
</dbReference>
<dbReference type="PROSITE" id="PS50889">
    <property type="entry name" value="S4"/>
    <property type="match status" value="1"/>
</dbReference>
<evidence type="ECO:0000256" key="1">
    <source>
        <dbReference type="ARBA" id="ARBA00000073"/>
    </source>
</evidence>
<dbReference type="EC" id="5.4.99.-" evidence="6"/>
<comment type="catalytic activity">
    <reaction evidence="1 6">
        <text>a uridine in RNA = a pseudouridine in RNA</text>
        <dbReference type="Rhea" id="RHEA:48348"/>
        <dbReference type="Rhea" id="RHEA-COMP:12068"/>
        <dbReference type="Rhea" id="RHEA-COMP:12069"/>
        <dbReference type="ChEBI" id="CHEBI:65314"/>
        <dbReference type="ChEBI" id="CHEBI:65315"/>
    </reaction>
</comment>
<dbReference type="SMART" id="SM00363">
    <property type="entry name" value="S4"/>
    <property type="match status" value="1"/>
</dbReference>
<dbReference type="InterPro" id="IPR020103">
    <property type="entry name" value="PsdUridine_synth_cat_dom_sf"/>
</dbReference>
<protein>
    <recommendedName>
        <fullName evidence="6">Pseudouridine synthase</fullName>
        <ecNumber evidence="6">5.4.99.-</ecNumber>
    </recommendedName>
</protein>
<evidence type="ECO:0000256" key="3">
    <source>
        <dbReference type="ARBA" id="ARBA00023235"/>
    </source>
</evidence>
<dbReference type="InterPro" id="IPR036986">
    <property type="entry name" value="S4_RNA-bd_sf"/>
</dbReference>
<dbReference type="Gene3D" id="3.10.290.10">
    <property type="entry name" value="RNA-binding S4 domain"/>
    <property type="match status" value="1"/>
</dbReference>
<feature type="domain" description="RNA-binding S4" evidence="7">
    <location>
        <begin position="25"/>
        <end position="84"/>
    </location>
</feature>
<keyword evidence="5" id="KW-0694">RNA-binding</keyword>
<dbReference type="NCBIfam" id="TIGR00005">
    <property type="entry name" value="rluA_subfam"/>
    <property type="match status" value="1"/>
</dbReference>
<comment type="similarity">
    <text evidence="2 6">Belongs to the pseudouridine synthase RluA family.</text>
</comment>
<feature type="active site" evidence="4">
    <location>
        <position position="143"/>
    </location>
</feature>
<evidence type="ECO:0000256" key="5">
    <source>
        <dbReference type="PROSITE-ProRule" id="PRU00182"/>
    </source>
</evidence>
<evidence type="ECO:0000259" key="7">
    <source>
        <dbReference type="SMART" id="SM00363"/>
    </source>
</evidence>
<dbReference type="GO" id="GO:0003723">
    <property type="term" value="F:RNA binding"/>
    <property type="evidence" value="ECO:0007669"/>
    <property type="project" value="UniProtKB-KW"/>
</dbReference>
<keyword evidence="9" id="KW-1185">Reference proteome</keyword>
<evidence type="ECO:0000256" key="6">
    <source>
        <dbReference type="RuleBase" id="RU362028"/>
    </source>
</evidence>
<dbReference type="SUPFAM" id="SSF55174">
    <property type="entry name" value="Alpha-L RNA-binding motif"/>
    <property type="match status" value="1"/>
</dbReference>
<dbReference type="Proteomes" id="UP000198668">
    <property type="component" value="Unassembled WGS sequence"/>
</dbReference>
<dbReference type="InterPro" id="IPR002942">
    <property type="entry name" value="S4_RNA-bd"/>
</dbReference>
<organism evidence="8 9">
    <name type="scientific">Pisciglobus halotolerans</name>
    <dbReference type="NCBI Taxonomy" id="745365"/>
    <lineage>
        <taxon>Bacteria</taxon>
        <taxon>Bacillati</taxon>
        <taxon>Bacillota</taxon>
        <taxon>Bacilli</taxon>
        <taxon>Lactobacillales</taxon>
        <taxon>Carnobacteriaceae</taxon>
    </lineage>
</organism>
<dbReference type="CDD" id="cd00165">
    <property type="entry name" value="S4"/>
    <property type="match status" value="1"/>
</dbReference>
<dbReference type="PANTHER" id="PTHR21600:SF44">
    <property type="entry name" value="RIBOSOMAL LARGE SUBUNIT PSEUDOURIDINE SYNTHASE D"/>
    <property type="match status" value="1"/>
</dbReference>
<dbReference type="InterPro" id="IPR006145">
    <property type="entry name" value="PsdUridine_synth_RsuA/RluA"/>
</dbReference>
<dbReference type="Gene3D" id="3.30.2350.10">
    <property type="entry name" value="Pseudouridine synthase"/>
    <property type="match status" value="1"/>
</dbReference>
<comment type="function">
    <text evidence="6">Responsible for synthesis of pseudouridine from uracil.</text>
</comment>
<accession>A0A1I3C5R5</accession>
<dbReference type="RefSeq" id="WP_218147453.1">
    <property type="nucleotide sequence ID" value="NZ_FOQE01000014.1"/>
</dbReference>
<keyword evidence="3 6" id="KW-0413">Isomerase</keyword>
<dbReference type="GO" id="GO:0000455">
    <property type="term" value="P:enzyme-directed rRNA pseudouridine synthesis"/>
    <property type="evidence" value="ECO:0007669"/>
    <property type="project" value="UniProtKB-ARBA"/>
</dbReference>
<dbReference type="PANTHER" id="PTHR21600">
    <property type="entry name" value="MITOCHONDRIAL RNA PSEUDOURIDINE SYNTHASE"/>
    <property type="match status" value="1"/>
</dbReference>
<sequence>MKKSAKRHQSKKQTEKKYIVKGESELLPFLLEQKIKSSRNATKSILSRGQVKVDGKTITQHNAVLKPGQEIEIIENKEMQRKSELMGIRILYEDQDLIVIDKEAGILSVAAKHPNEWTAHYQLSLYVKDKNPRNRVFVVHRLDRDTSGVMMFAKNEKAKRILQDNWKKMVTERIYTAMVEGEPAKKEDTIDSWLSENKAFKVYSSPKDNGGKRAVTHYHVAQTNGNYSLLTLTLETGRKNQIRVHLSDIGHPIVGDKKYGAQTNPLKRLGLHATTIKFKHPTSGKLMQFHSAVPKIFKLKTKTSV</sequence>
<reference evidence="8 9" key="1">
    <citation type="submission" date="2016-10" db="EMBL/GenBank/DDBJ databases">
        <authorList>
            <person name="de Groot N.N."/>
        </authorList>
    </citation>
    <scope>NUCLEOTIDE SEQUENCE [LARGE SCALE GENOMIC DNA]</scope>
    <source>
        <strain evidence="8 9">DSM 27630</strain>
    </source>
</reference>
<dbReference type="InterPro" id="IPR006224">
    <property type="entry name" value="PsdUridine_synth_RluA-like_CS"/>
</dbReference>
<dbReference type="SUPFAM" id="SSF55120">
    <property type="entry name" value="Pseudouridine synthase"/>
    <property type="match status" value="1"/>
</dbReference>
<dbReference type="AlphaFoldDB" id="A0A1I3C5R5"/>
<evidence type="ECO:0000313" key="8">
    <source>
        <dbReference type="EMBL" id="SFH69918.1"/>
    </source>
</evidence>
<evidence type="ECO:0000313" key="9">
    <source>
        <dbReference type="Proteomes" id="UP000198668"/>
    </source>
</evidence>
<dbReference type="InterPro" id="IPR006225">
    <property type="entry name" value="PsdUridine_synth_RluC/D"/>
</dbReference>
<proteinExistence type="inferred from homology"/>
<dbReference type="PROSITE" id="PS01129">
    <property type="entry name" value="PSI_RLU"/>
    <property type="match status" value="1"/>
</dbReference>
<name>A0A1I3C5R5_9LACT</name>
<dbReference type="GO" id="GO:0120159">
    <property type="term" value="F:rRNA pseudouridine synthase activity"/>
    <property type="evidence" value="ECO:0007669"/>
    <property type="project" value="UniProtKB-ARBA"/>
</dbReference>
<dbReference type="Pfam" id="PF00849">
    <property type="entry name" value="PseudoU_synth_2"/>
    <property type="match status" value="1"/>
</dbReference>